<evidence type="ECO:0000256" key="5">
    <source>
        <dbReference type="ARBA" id="ARBA00022801"/>
    </source>
</evidence>
<accession>A0AAJ0HBM6</accession>
<feature type="compositionally biased region" description="Pro residues" evidence="9">
    <location>
        <begin position="287"/>
        <end position="303"/>
    </location>
</feature>
<feature type="compositionally biased region" description="Polar residues" evidence="9">
    <location>
        <begin position="479"/>
        <end position="495"/>
    </location>
</feature>
<evidence type="ECO:0000313" key="12">
    <source>
        <dbReference type="Proteomes" id="UP001275084"/>
    </source>
</evidence>
<comment type="cofactor">
    <cofactor evidence="1 8">
        <name>Mg(2+)</name>
        <dbReference type="ChEBI" id="CHEBI:18420"/>
    </cofactor>
</comment>
<evidence type="ECO:0000256" key="8">
    <source>
        <dbReference type="RuleBase" id="RU367053"/>
    </source>
</evidence>
<feature type="compositionally biased region" description="Pro residues" evidence="9">
    <location>
        <begin position="508"/>
        <end position="518"/>
    </location>
</feature>
<dbReference type="Pfam" id="PF02940">
    <property type="entry name" value="mRNA_triPase"/>
    <property type="match status" value="1"/>
</dbReference>
<keyword evidence="12" id="KW-1185">Reference proteome</keyword>
<feature type="compositionally biased region" description="Pro residues" evidence="9">
    <location>
        <begin position="84"/>
        <end position="93"/>
    </location>
</feature>
<protein>
    <recommendedName>
        <fullName evidence="8">mRNA-capping enzyme subunit beta</fullName>
        <ecNumber evidence="8">3.6.1.74</ecNumber>
    </recommendedName>
    <alternativeName>
        <fullName evidence="8">mRNA 5'-phosphatase</fullName>
    </alternativeName>
    <alternativeName>
        <fullName evidence="8">mRNA 5'-triphosphate monophosphatase</fullName>
    </alternativeName>
</protein>
<dbReference type="Proteomes" id="UP001275084">
    <property type="component" value="Unassembled WGS sequence"/>
</dbReference>
<reference evidence="11" key="1">
    <citation type="journal article" date="2023" name="Mol. Phylogenet. Evol.">
        <title>Genome-scale phylogeny and comparative genomics of the fungal order Sordariales.</title>
        <authorList>
            <person name="Hensen N."/>
            <person name="Bonometti L."/>
            <person name="Westerberg I."/>
            <person name="Brannstrom I.O."/>
            <person name="Guillou S."/>
            <person name="Cros-Aarteil S."/>
            <person name="Calhoun S."/>
            <person name="Haridas S."/>
            <person name="Kuo A."/>
            <person name="Mondo S."/>
            <person name="Pangilinan J."/>
            <person name="Riley R."/>
            <person name="LaButti K."/>
            <person name="Andreopoulos B."/>
            <person name="Lipzen A."/>
            <person name="Chen C."/>
            <person name="Yan M."/>
            <person name="Daum C."/>
            <person name="Ng V."/>
            <person name="Clum A."/>
            <person name="Steindorff A."/>
            <person name="Ohm R.A."/>
            <person name="Martin F."/>
            <person name="Silar P."/>
            <person name="Natvig D.O."/>
            <person name="Lalanne C."/>
            <person name="Gautier V."/>
            <person name="Ament-Velasquez S.L."/>
            <person name="Kruys A."/>
            <person name="Hutchinson M.I."/>
            <person name="Powell A.J."/>
            <person name="Barry K."/>
            <person name="Miller A.N."/>
            <person name="Grigoriev I.V."/>
            <person name="Debuchy R."/>
            <person name="Gladieux P."/>
            <person name="Hiltunen Thoren M."/>
            <person name="Johannesson H."/>
        </authorList>
    </citation>
    <scope>NUCLEOTIDE SEQUENCE</scope>
    <source>
        <strain evidence="11">CBS 955.72</strain>
    </source>
</reference>
<dbReference type="InterPro" id="IPR040343">
    <property type="entry name" value="Cet1/Ctl1"/>
</dbReference>
<dbReference type="PANTHER" id="PTHR28118:SF1">
    <property type="entry name" value="POLYNUCLEOTIDE 5'-TRIPHOSPHATASE CTL1-RELATED"/>
    <property type="match status" value="1"/>
</dbReference>
<sequence length="796" mass="86579">MDLRGMLNDNGPAASASSKPPQPPPQPSLPSTPIQAPSHGGPFRDFGHTQPSPGRHMSMDYNMQQVPAGAYGSPPPYQAAGPYPNRPAPPPPLQQISANDLRSPSIASGPGPSPYRVTPTSSISAQSVGYPFPPQQTPTSPVQRHQYPPAGVLHPRDSYPQSGAPVGMTGPPGAVSYMHAQQVPQTPPVGTPGTYFPNQRTLSTHSTPTPTSAQSQHAQYGAPFNYGSPVAGTHSLSQMDIQQRILSQPPTPVAGPLTGPRPAQTMSFGQPPSPYQQRIPPTIINYPRPPSQRSPPPHPPSLPRHPSQTTYDPLGQDPHRRSQSQSQSHHGDSRDRSISVSPKTRIPSLPSSGGRPGTSLSDPDSRHAHIHPISTMPSALEPERERAPTPATKRKLDDRELRPDELERREVRPPPFENVNGRGTHGDAAPPPTNLSTMVSKPAKKRKVYQAPPVWAQSLQGQTPNNPNFTLYQPTQHNAAAAQVNGQSDSLPSRHTSPEEKRAIPAVQGPPPAQPPAQPVVAQALPAPAPPPLDHALGQWEPSIMNEIPQEGMLKAVADFLFSCVILNEDRGEIQSRGVQFEIEAKLGILIDKGTNQRVSLPTMSECVLSDARKWLSFRSSMTEAQHQAFNGYLNEMVVQSHPDAPANKMRPRPRVEIKYKHRREVDKFVELPNNIRDQMLPSCVSGPISAMNRAAKVRITYDQKTNEVLAKIIKVRVADLSLHFPDSPLDCRISVNLEMDWNGPTEDLERLGAASTRPAPPSRNKDRLSYKQSHYQVDLTQVTQTIPGVNVSPPP</sequence>
<evidence type="ECO:0000256" key="7">
    <source>
        <dbReference type="ARBA" id="ARBA00047740"/>
    </source>
</evidence>
<evidence type="ECO:0000259" key="10">
    <source>
        <dbReference type="Pfam" id="PF02940"/>
    </source>
</evidence>
<name>A0AAJ0HBM6_9PEZI</name>
<comment type="subcellular location">
    <subcellularLocation>
        <location evidence="2 8">Nucleus</location>
    </subcellularLocation>
</comment>
<evidence type="ECO:0000313" key="11">
    <source>
        <dbReference type="EMBL" id="KAK3346613.1"/>
    </source>
</evidence>
<dbReference type="Gene3D" id="3.20.100.10">
    <property type="entry name" value="mRNA triphosphatase Cet1-like"/>
    <property type="match status" value="1"/>
</dbReference>
<feature type="compositionally biased region" description="Low complexity" evidence="9">
    <location>
        <begin position="203"/>
        <end position="217"/>
    </location>
</feature>
<comment type="subunit">
    <text evidence="8">Heterodimer. The mRNA-capping enzyme is composed of two separate chains alpha and beta, respectively a mRNA guanylyltransferase and an mRNA 5'-triphosphate monophosphatase.</text>
</comment>
<evidence type="ECO:0000256" key="9">
    <source>
        <dbReference type="SAM" id="MobiDB-lite"/>
    </source>
</evidence>
<dbReference type="SUPFAM" id="SSF55154">
    <property type="entry name" value="CYTH-like phosphatases"/>
    <property type="match status" value="1"/>
</dbReference>
<dbReference type="InterPro" id="IPR037009">
    <property type="entry name" value="mRNA_triPase_Cet1_sf"/>
</dbReference>
<comment type="catalytic activity">
    <reaction evidence="7">
        <text>a 5'-end triphospho-ribonucleoside in mRNA + H2O = a 5'-end diphospho-ribonucleoside in mRNA + phosphate + H(+)</text>
        <dbReference type="Rhea" id="RHEA:67004"/>
        <dbReference type="Rhea" id="RHEA-COMP:17164"/>
        <dbReference type="Rhea" id="RHEA-COMP:17165"/>
        <dbReference type="ChEBI" id="CHEBI:15377"/>
        <dbReference type="ChEBI" id="CHEBI:15378"/>
        <dbReference type="ChEBI" id="CHEBI:43474"/>
        <dbReference type="ChEBI" id="CHEBI:167616"/>
        <dbReference type="ChEBI" id="CHEBI:167618"/>
        <dbReference type="EC" id="3.6.1.74"/>
    </reaction>
    <physiologicalReaction direction="left-to-right" evidence="7">
        <dbReference type="Rhea" id="RHEA:67005"/>
    </physiologicalReaction>
</comment>
<feature type="region of interest" description="Disordered" evidence="9">
    <location>
        <begin position="1"/>
        <end position="445"/>
    </location>
</feature>
<evidence type="ECO:0000256" key="1">
    <source>
        <dbReference type="ARBA" id="ARBA00001946"/>
    </source>
</evidence>
<comment type="function">
    <text evidence="8">First step of mRNA capping. Converts the 5'-triphosphate end of a nascent mRNA chain into a diphosphate end.</text>
</comment>
<feature type="compositionally biased region" description="Pro residues" evidence="9">
    <location>
        <begin position="20"/>
        <end position="30"/>
    </location>
</feature>
<dbReference type="InterPro" id="IPR004206">
    <property type="entry name" value="mRNA_triPase_Cet1"/>
</dbReference>
<proteinExistence type="inferred from homology"/>
<dbReference type="EMBL" id="JAUIQD010000006">
    <property type="protein sequence ID" value="KAK3346613.1"/>
    <property type="molecule type" value="Genomic_DNA"/>
</dbReference>
<reference evidence="11" key="2">
    <citation type="submission" date="2023-06" db="EMBL/GenBank/DDBJ databases">
        <authorList>
            <consortium name="Lawrence Berkeley National Laboratory"/>
            <person name="Haridas S."/>
            <person name="Hensen N."/>
            <person name="Bonometti L."/>
            <person name="Westerberg I."/>
            <person name="Brannstrom I.O."/>
            <person name="Guillou S."/>
            <person name="Cros-Aarteil S."/>
            <person name="Calhoun S."/>
            <person name="Kuo A."/>
            <person name="Mondo S."/>
            <person name="Pangilinan J."/>
            <person name="Riley R."/>
            <person name="Labutti K."/>
            <person name="Andreopoulos B."/>
            <person name="Lipzen A."/>
            <person name="Chen C."/>
            <person name="Yanf M."/>
            <person name="Daum C."/>
            <person name="Ng V."/>
            <person name="Clum A."/>
            <person name="Steindorff A."/>
            <person name="Ohm R."/>
            <person name="Martin F."/>
            <person name="Silar P."/>
            <person name="Natvig D."/>
            <person name="Lalanne C."/>
            <person name="Gautier V."/>
            <person name="Ament-Velasquez S.L."/>
            <person name="Kruys A."/>
            <person name="Hutchinson M.I."/>
            <person name="Powell A.J."/>
            <person name="Barry K."/>
            <person name="Miller A.N."/>
            <person name="Grigoriev I.V."/>
            <person name="Debuchy R."/>
            <person name="Gladieux P."/>
            <person name="Thoren M.H."/>
            <person name="Johannesson H."/>
        </authorList>
    </citation>
    <scope>NUCLEOTIDE SEQUENCE</scope>
    <source>
        <strain evidence="11">CBS 955.72</strain>
    </source>
</reference>
<feature type="region of interest" description="Disordered" evidence="9">
    <location>
        <begin position="752"/>
        <end position="775"/>
    </location>
</feature>
<dbReference type="GO" id="GO:0006370">
    <property type="term" value="P:7-methylguanosine mRNA capping"/>
    <property type="evidence" value="ECO:0007669"/>
    <property type="project" value="UniProtKB-UniRule"/>
</dbReference>
<keyword evidence="4 8" id="KW-0507">mRNA processing</keyword>
<keyword evidence="5 8" id="KW-0378">Hydrolase</keyword>
<dbReference type="PANTHER" id="PTHR28118">
    <property type="entry name" value="POLYNUCLEOTIDE 5'-TRIPHOSPHATASE-RELATED"/>
    <property type="match status" value="1"/>
</dbReference>
<dbReference type="GO" id="GO:0031533">
    <property type="term" value="C:mRNA capping enzyme complex"/>
    <property type="evidence" value="ECO:0007669"/>
    <property type="project" value="UniProtKB-UniRule"/>
</dbReference>
<feature type="domain" description="mRNA triphosphatase Cet1-like" evidence="10">
    <location>
        <begin position="552"/>
        <end position="785"/>
    </location>
</feature>
<feature type="compositionally biased region" description="Basic and acidic residues" evidence="9">
    <location>
        <begin position="394"/>
        <end position="412"/>
    </location>
</feature>
<evidence type="ECO:0000256" key="3">
    <source>
        <dbReference type="ARBA" id="ARBA00006345"/>
    </source>
</evidence>
<feature type="compositionally biased region" description="Polar residues" evidence="9">
    <location>
        <begin position="118"/>
        <end position="127"/>
    </location>
</feature>
<organism evidence="11 12">
    <name type="scientific">Lasiosphaeria hispida</name>
    <dbReference type="NCBI Taxonomy" id="260671"/>
    <lineage>
        <taxon>Eukaryota</taxon>
        <taxon>Fungi</taxon>
        <taxon>Dikarya</taxon>
        <taxon>Ascomycota</taxon>
        <taxon>Pezizomycotina</taxon>
        <taxon>Sordariomycetes</taxon>
        <taxon>Sordariomycetidae</taxon>
        <taxon>Sordariales</taxon>
        <taxon>Lasiosphaeriaceae</taxon>
        <taxon>Lasiosphaeria</taxon>
    </lineage>
</organism>
<dbReference type="InterPro" id="IPR033469">
    <property type="entry name" value="CYTH-like_dom_sf"/>
</dbReference>
<evidence type="ECO:0000256" key="4">
    <source>
        <dbReference type="ARBA" id="ARBA00022664"/>
    </source>
</evidence>
<keyword evidence="8" id="KW-0506">mRNA capping</keyword>
<comment type="caution">
    <text evidence="11">The sequence shown here is derived from an EMBL/GenBank/DDBJ whole genome shotgun (WGS) entry which is preliminary data.</text>
</comment>
<gene>
    <name evidence="11" type="ORF">B0T25DRAFT_282185</name>
</gene>
<dbReference type="EC" id="3.6.1.74" evidence="8"/>
<keyword evidence="6 8" id="KW-0539">Nucleus</keyword>
<evidence type="ECO:0000256" key="6">
    <source>
        <dbReference type="ARBA" id="ARBA00023242"/>
    </source>
</evidence>
<comment type="similarity">
    <text evidence="3 8">Belongs to the fungal TPase family.</text>
</comment>
<dbReference type="AlphaFoldDB" id="A0AAJ0HBM6"/>
<evidence type="ECO:0000256" key="2">
    <source>
        <dbReference type="ARBA" id="ARBA00004123"/>
    </source>
</evidence>
<dbReference type="GO" id="GO:0140818">
    <property type="term" value="F:mRNA 5'-triphosphate monophosphatase activity"/>
    <property type="evidence" value="ECO:0007669"/>
    <property type="project" value="UniProtKB-EC"/>
</dbReference>
<feature type="region of interest" description="Disordered" evidence="9">
    <location>
        <begin position="479"/>
        <end position="518"/>
    </location>
</feature>
<dbReference type="GO" id="GO:0004651">
    <property type="term" value="F:polynucleotide 5'-phosphatase activity"/>
    <property type="evidence" value="ECO:0007669"/>
    <property type="project" value="UniProtKB-UniRule"/>
</dbReference>
<feature type="compositionally biased region" description="Polar residues" evidence="9">
    <location>
        <begin position="234"/>
        <end position="248"/>
    </location>
</feature>
<dbReference type="CDD" id="cd07470">
    <property type="entry name" value="CYTH-like_mRNA_RTPase"/>
    <property type="match status" value="1"/>
</dbReference>